<protein>
    <submittedName>
        <fullName evidence="1">DUF2785 domain-containing protein</fullName>
    </submittedName>
</protein>
<accession>A0ABS5QXH7</accession>
<proteinExistence type="predicted"/>
<dbReference type="Pfam" id="PF10978">
    <property type="entry name" value="DUF2785"/>
    <property type="match status" value="1"/>
</dbReference>
<evidence type="ECO:0000313" key="1">
    <source>
        <dbReference type="EMBL" id="MBS9337295.1"/>
    </source>
</evidence>
<dbReference type="RefSeq" id="WP_213821087.1">
    <property type="nucleotide sequence ID" value="NZ_JAAMFL010000004.1"/>
</dbReference>
<dbReference type="InterPro" id="IPR021247">
    <property type="entry name" value="DUF2785"/>
</dbReference>
<comment type="caution">
    <text evidence="1">The sequence shown here is derived from an EMBL/GenBank/DDBJ whole genome shotgun (WGS) entry which is preliminary data.</text>
</comment>
<dbReference type="Proteomes" id="UP001519503">
    <property type="component" value="Unassembled WGS sequence"/>
</dbReference>
<name>A0ABS5QXH7_9LACO</name>
<dbReference type="EMBL" id="JAAMFL010000004">
    <property type="protein sequence ID" value="MBS9337295.1"/>
    <property type="molecule type" value="Genomic_DNA"/>
</dbReference>
<keyword evidence="2" id="KW-1185">Reference proteome</keyword>
<gene>
    <name evidence="1" type="ORF">G6R30_02285</name>
</gene>
<organism evidence="1 2">
    <name type="scientific">Fructobacillus parabroussonetiae</name>
    <dbReference type="NCBI Taxonomy" id="2713174"/>
    <lineage>
        <taxon>Bacteria</taxon>
        <taxon>Bacillati</taxon>
        <taxon>Bacillota</taxon>
        <taxon>Bacilli</taxon>
        <taxon>Lactobacillales</taxon>
        <taxon>Lactobacillaceae</taxon>
        <taxon>Fructobacillus</taxon>
    </lineage>
</organism>
<sequence length="329" mass="37957">MDQLQTIQEKQAILLRQLRAGDLFESLPDLLRAIREEIHYEAASPISPILSEEESVRQMTTYQSRWADQDQLVPAYLDDEDLRRFVLLLSSTKEPVRDTGAFFFLGNAIQNGHLSRPQLQWLTAEVMDDDRLFSHLFEEENDGAYYRSYAVAILAILLNENLAADEPFLNQSFMESIVSQLGIYLLVEKDSRGYVEGHGWVHAYTHLANVLGLLFDQENLKRADKLYLLACLMTNLRSLDTPLTMGEMGRLVGTVLNLAKKHKLYGDYLLLTLKLWRQDLVNEPFDSSRSSWQMLYNRVDFFQQILAFGEAASPEDIWQYVQTTKNYLS</sequence>
<reference evidence="1 2" key="1">
    <citation type="submission" date="2020-02" db="EMBL/GenBank/DDBJ databases">
        <title>Fructobacillus sp. isolated from paper mulberry of Taiwan.</title>
        <authorList>
            <person name="Lin S.-T."/>
        </authorList>
    </citation>
    <scope>NUCLEOTIDE SEQUENCE [LARGE SCALE GENOMIC DNA]</scope>
    <source>
        <strain evidence="1 2">S1-1</strain>
    </source>
</reference>
<evidence type="ECO:0000313" key="2">
    <source>
        <dbReference type="Proteomes" id="UP001519503"/>
    </source>
</evidence>